<evidence type="ECO:0000313" key="2">
    <source>
        <dbReference type="EMBL" id="MCP1674420.1"/>
    </source>
</evidence>
<evidence type="ECO:0000313" key="3">
    <source>
        <dbReference type="Proteomes" id="UP001205843"/>
    </source>
</evidence>
<keyword evidence="3" id="KW-1185">Reference proteome</keyword>
<name>A0AAE3KAK0_9GAMM</name>
<gene>
    <name evidence="2" type="ORF">J2T57_001522</name>
</gene>
<accession>A0AAE3KAK0</accession>
<dbReference type="Proteomes" id="UP001205843">
    <property type="component" value="Unassembled WGS sequence"/>
</dbReference>
<organism evidence="2 3">
    <name type="scientific">Natronocella acetinitrilica</name>
    <dbReference type="NCBI Taxonomy" id="414046"/>
    <lineage>
        <taxon>Bacteria</taxon>
        <taxon>Pseudomonadati</taxon>
        <taxon>Pseudomonadota</taxon>
        <taxon>Gammaproteobacteria</taxon>
        <taxon>Chromatiales</taxon>
        <taxon>Ectothiorhodospiraceae</taxon>
        <taxon>Natronocella</taxon>
    </lineage>
</organism>
<sequence length="55" mass="6156">MAKKVTTIRQRNPLHRTPLLGKGAAHGKSKKAVRRGERVQLARDWAESESVHRAA</sequence>
<proteinExistence type="predicted"/>
<evidence type="ECO:0000256" key="1">
    <source>
        <dbReference type="SAM" id="MobiDB-lite"/>
    </source>
</evidence>
<dbReference type="AlphaFoldDB" id="A0AAE3KAK0"/>
<dbReference type="RefSeq" id="WP_253476393.1">
    <property type="nucleotide sequence ID" value="NZ_JALJXV010000003.1"/>
</dbReference>
<protein>
    <submittedName>
        <fullName evidence="2">Uncharacterized protein</fullName>
    </submittedName>
</protein>
<reference evidence="2" key="1">
    <citation type="submission" date="2022-03" db="EMBL/GenBank/DDBJ databases">
        <title>Genomic Encyclopedia of Type Strains, Phase III (KMG-III): the genomes of soil and plant-associated and newly described type strains.</title>
        <authorList>
            <person name="Whitman W."/>
        </authorList>
    </citation>
    <scope>NUCLEOTIDE SEQUENCE</scope>
    <source>
        <strain evidence="2">ANL 6-2</strain>
    </source>
</reference>
<dbReference type="EMBL" id="JALJXV010000003">
    <property type="protein sequence ID" value="MCP1674420.1"/>
    <property type="molecule type" value="Genomic_DNA"/>
</dbReference>
<feature type="region of interest" description="Disordered" evidence="1">
    <location>
        <begin position="1"/>
        <end position="37"/>
    </location>
</feature>
<comment type="caution">
    <text evidence="2">The sequence shown here is derived from an EMBL/GenBank/DDBJ whole genome shotgun (WGS) entry which is preliminary data.</text>
</comment>